<dbReference type="OrthoDB" id="2986419at2"/>
<dbReference type="AlphaFoldDB" id="A0A140LBC9"/>
<evidence type="ECO:0000313" key="2">
    <source>
        <dbReference type="EMBL" id="KXG77854.1"/>
    </source>
</evidence>
<dbReference type="SMART" id="SM00933">
    <property type="entry name" value="NurA"/>
    <property type="match status" value="1"/>
</dbReference>
<dbReference type="Pfam" id="PF09376">
    <property type="entry name" value="NurA"/>
    <property type="match status" value="1"/>
</dbReference>
<dbReference type="Proteomes" id="UP000070427">
    <property type="component" value="Unassembled WGS sequence"/>
</dbReference>
<protein>
    <recommendedName>
        <fullName evidence="1">NurA domain-containing protein</fullName>
    </recommendedName>
</protein>
<evidence type="ECO:0000313" key="3">
    <source>
        <dbReference type="Proteomes" id="UP000070427"/>
    </source>
</evidence>
<sequence>MERLNENLKTEFSIAASALRKRLKERPDRENLRDLIEKSGLGRFKRSRRMTNDELKSLSEKGGIVGVDGSTNSTAGSFPYVITVQQSLAKSTAVQEEIYYSRVLCPLFMQEDMDEAEYLELTKSSLASLEAMAAIEAVEKLKPAVILVDGSLVRLKIEAKSLWGDLKKAAIDKGILLVGVVEGITTKIISAALKESLPEAMKGACDWELLFGALDVGEGLEVVPTGLKEGFRTVFMRTSLDPKPIGIDLLEEQYEYMEQVENLVFTLTPQDGRGIPLWLDLVDKKVKISDALLEGLLKAYLGEDFSEFLTPKRAKRSP</sequence>
<name>A0A140LBC9_9FIRM</name>
<comment type="caution">
    <text evidence="2">The sequence shown here is derived from an EMBL/GenBank/DDBJ whole genome shotgun (WGS) entry which is preliminary data.</text>
</comment>
<feature type="domain" description="NurA" evidence="1">
    <location>
        <begin position="62"/>
        <end position="288"/>
    </location>
</feature>
<dbReference type="RefSeq" id="WP_066352489.1">
    <property type="nucleotide sequence ID" value="NZ_LOED01000007.1"/>
</dbReference>
<organism evidence="2 3">
    <name type="scientific">Fervidicola ferrireducens</name>
    <dbReference type="NCBI Taxonomy" id="520764"/>
    <lineage>
        <taxon>Bacteria</taxon>
        <taxon>Bacillati</taxon>
        <taxon>Bacillota</taxon>
        <taxon>Clostridia</taxon>
        <taxon>Thermosediminibacterales</taxon>
        <taxon>Thermosediminibacteraceae</taxon>
        <taxon>Fervidicola</taxon>
    </lineage>
</organism>
<evidence type="ECO:0000259" key="1">
    <source>
        <dbReference type="SMART" id="SM00933"/>
    </source>
</evidence>
<dbReference type="STRING" id="520764.AN618_08660"/>
<dbReference type="EMBL" id="LOED01000007">
    <property type="protein sequence ID" value="KXG77854.1"/>
    <property type="molecule type" value="Genomic_DNA"/>
</dbReference>
<proteinExistence type="predicted"/>
<keyword evidence="3" id="KW-1185">Reference proteome</keyword>
<gene>
    <name evidence="2" type="ORF">AN618_08660</name>
</gene>
<dbReference type="InParanoid" id="A0A140LBC9"/>
<reference evidence="2 3" key="1">
    <citation type="submission" date="2015-12" db="EMBL/GenBank/DDBJ databases">
        <title>Draft genome sequnece of Fervidicola ferrireducens strain Y170.</title>
        <authorList>
            <person name="Patel B.K."/>
        </authorList>
    </citation>
    <scope>NUCLEOTIDE SEQUENCE [LARGE SCALE GENOMIC DNA]</scope>
    <source>
        <strain evidence="2 3">Y170</strain>
    </source>
</reference>
<dbReference type="InterPro" id="IPR018977">
    <property type="entry name" value="NurA_domain"/>
</dbReference>
<accession>A0A140LBC9</accession>